<protein>
    <submittedName>
        <fullName evidence="1">Tyrosine kinase</fullName>
    </submittedName>
</protein>
<accession>A0A5C6CWN5</accession>
<keyword evidence="2" id="KW-1185">Reference proteome</keyword>
<dbReference type="SUPFAM" id="SSF52540">
    <property type="entry name" value="P-loop containing nucleoside triphosphate hydrolases"/>
    <property type="match status" value="1"/>
</dbReference>
<proteinExistence type="predicted"/>
<gene>
    <name evidence="1" type="ORF">Pla144_26080</name>
</gene>
<name>A0A5C6CWN5_9BACT</name>
<keyword evidence="1" id="KW-0418">Kinase</keyword>
<dbReference type="Gene3D" id="3.40.50.300">
    <property type="entry name" value="P-loop containing nucleotide triphosphate hydrolases"/>
    <property type="match status" value="1"/>
</dbReference>
<dbReference type="AlphaFoldDB" id="A0A5C6CWN5"/>
<sequence length="348" mass="37180">MSNIDQAFINAYADQHLPAVPASRPSSYTIRKQQPASAASVRLFAHETPEGVSALRFDPPDHLVHPAIQPETSKQKLHSAVAAAQRASFTSVDQNEETILLPPLGNDRRPLSAFAIPPKPVENVFSPAFEVDGFQWPAITEQLLLSTRDLLEPVVNLLLERAQEGHALVGLVGTQSKVGCSTVTMCLAKMIAQAGTPLTVVDANFSQGDLATRLGLEFDQGWEDVLAGEIPLAECAVHSLADCMTLIPLGGPVLSINESLASIQTAVIAGVLRYHHDIVLVDLGTPQTPEEYSAVQGMVEHCRLDTTIIVAPSGSSDPTTLHIIDSLRQLLGSTCLGVIGNRSDQVSN</sequence>
<keyword evidence="1" id="KW-0808">Transferase</keyword>
<dbReference type="RefSeq" id="WP_146450986.1">
    <property type="nucleotide sequence ID" value="NZ_SJPS01000003.1"/>
</dbReference>
<dbReference type="OrthoDB" id="249267at2"/>
<evidence type="ECO:0000313" key="2">
    <source>
        <dbReference type="Proteomes" id="UP000318437"/>
    </source>
</evidence>
<organism evidence="1 2">
    <name type="scientific">Bythopirellula polymerisocia</name>
    <dbReference type="NCBI Taxonomy" id="2528003"/>
    <lineage>
        <taxon>Bacteria</taxon>
        <taxon>Pseudomonadati</taxon>
        <taxon>Planctomycetota</taxon>
        <taxon>Planctomycetia</taxon>
        <taxon>Pirellulales</taxon>
        <taxon>Lacipirellulaceae</taxon>
        <taxon>Bythopirellula</taxon>
    </lineage>
</organism>
<dbReference type="InterPro" id="IPR027417">
    <property type="entry name" value="P-loop_NTPase"/>
</dbReference>
<dbReference type="GO" id="GO:0016301">
    <property type="term" value="F:kinase activity"/>
    <property type="evidence" value="ECO:0007669"/>
    <property type="project" value="UniProtKB-KW"/>
</dbReference>
<dbReference type="EMBL" id="SJPS01000003">
    <property type="protein sequence ID" value="TWU27831.1"/>
    <property type="molecule type" value="Genomic_DNA"/>
</dbReference>
<evidence type="ECO:0000313" key="1">
    <source>
        <dbReference type="EMBL" id="TWU27831.1"/>
    </source>
</evidence>
<dbReference type="Proteomes" id="UP000318437">
    <property type="component" value="Unassembled WGS sequence"/>
</dbReference>
<comment type="caution">
    <text evidence="1">The sequence shown here is derived from an EMBL/GenBank/DDBJ whole genome shotgun (WGS) entry which is preliminary data.</text>
</comment>
<reference evidence="1 2" key="1">
    <citation type="submission" date="2019-02" db="EMBL/GenBank/DDBJ databases">
        <title>Deep-cultivation of Planctomycetes and their phenomic and genomic characterization uncovers novel biology.</title>
        <authorList>
            <person name="Wiegand S."/>
            <person name="Jogler M."/>
            <person name="Boedeker C."/>
            <person name="Pinto D."/>
            <person name="Vollmers J."/>
            <person name="Rivas-Marin E."/>
            <person name="Kohn T."/>
            <person name="Peeters S.H."/>
            <person name="Heuer A."/>
            <person name="Rast P."/>
            <person name="Oberbeckmann S."/>
            <person name="Bunk B."/>
            <person name="Jeske O."/>
            <person name="Meyerdierks A."/>
            <person name="Storesund J.E."/>
            <person name="Kallscheuer N."/>
            <person name="Luecker S."/>
            <person name="Lage O.M."/>
            <person name="Pohl T."/>
            <person name="Merkel B.J."/>
            <person name="Hornburger P."/>
            <person name="Mueller R.-W."/>
            <person name="Bruemmer F."/>
            <person name="Labrenz M."/>
            <person name="Spormann A.M."/>
            <person name="Op Den Camp H."/>
            <person name="Overmann J."/>
            <person name="Amann R."/>
            <person name="Jetten M.S.M."/>
            <person name="Mascher T."/>
            <person name="Medema M.H."/>
            <person name="Devos D.P."/>
            <person name="Kaster A.-K."/>
            <person name="Ovreas L."/>
            <person name="Rohde M."/>
            <person name="Galperin M.Y."/>
            <person name="Jogler C."/>
        </authorList>
    </citation>
    <scope>NUCLEOTIDE SEQUENCE [LARGE SCALE GENOMIC DNA]</scope>
    <source>
        <strain evidence="1 2">Pla144</strain>
    </source>
</reference>